<proteinExistence type="predicted"/>
<evidence type="ECO:0000313" key="7">
    <source>
        <dbReference type="EMBL" id="QUF02451.1"/>
    </source>
</evidence>
<dbReference type="Pfam" id="PF03631">
    <property type="entry name" value="Virul_fac_BrkB"/>
    <property type="match status" value="1"/>
</dbReference>
<evidence type="ECO:0000313" key="8">
    <source>
        <dbReference type="Proteomes" id="UP000677152"/>
    </source>
</evidence>
<feature type="transmembrane region" description="Helical" evidence="6">
    <location>
        <begin position="193"/>
        <end position="216"/>
    </location>
</feature>
<keyword evidence="3 6" id="KW-0812">Transmembrane</keyword>
<sequence>MAESKPDAAESKIDRLRARYPWLDHVIRAGVRYTERYGTHYAAAVTYFSVLSLVPLLMIGFAVAGIVLTSQPALLDDLRGAITEAVPGSLGDTLNEVVGQAIDSKGTVGVFGLLGAAYSGIGWITNLRDALTAQWGYPKADLPLVKTAVRDLFALIGLGIALVVSVGITAVGSGFAHLVLRGIGLDGVWWAEALLRAGTIVLGLAANWLVFLWVLAKLPRKPVSWRSAMRGAAVTSVGFELLKQGGSIYLGIIGTSPTGLAFGPLIGVLVFANLLAQFMLFMAAWTATAKENVLRDPPPPPPPAVIRPVVELRKAPTPGATVGLLGAGVLIGALFRRKR</sequence>
<feature type="transmembrane region" description="Helical" evidence="6">
    <location>
        <begin position="41"/>
        <end position="69"/>
    </location>
</feature>
<organism evidence="7 8">
    <name type="scientific">Actinosynnema pretiosum subsp. pretiosum</name>
    <dbReference type="NCBI Taxonomy" id="103721"/>
    <lineage>
        <taxon>Bacteria</taxon>
        <taxon>Bacillati</taxon>
        <taxon>Actinomycetota</taxon>
        <taxon>Actinomycetes</taxon>
        <taxon>Pseudonocardiales</taxon>
        <taxon>Pseudonocardiaceae</taxon>
        <taxon>Actinosynnema</taxon>
    </lineage>
</organism>
<evidence type="ECO:0000256" key="1">
    <source>
        <dbReference type="ARBA" id="ARBA00004651"/>
    </source>
</evidence>
<comment type="subcellular location">
    <subcellularLocation>
        <location evidence="1">Cell membrane</location>
        <topology evidence="1">Multi-pass membrane protein</topology>
    </subcellularLocation>
</comment>
<name>A0AA45L330_9PSEU</name>
<evidence type="ECO:0000256" key="3">
    <source>
        <dbReference type="ARBA" id="ARBA00022692"/>
    </source>
</evidence>
<gene>
    <name evidence="7" type="primary">yhjD</name>
    <name evidence="7" type="ORF">KCV87_23630</name>
</gene>
<dbReference type="PANTHER" id="PTHR30213">
    <property type="entry name" value="INNER MEMBRANE PROTEIN YHJD"/>
    <property type="match status" value="1"/>
</dbReference>
<accession>A0AA45L330</accession>
<evidence type="ECO:0000256" key="4">
    <source>
        <dbReference type="ARBA" id="ARBA00022989"/>
    </source>
</evidence>
<reference evidence="7" key="1">
    <citation type="submission" date="2021-04" db="EMBL/GenBank/DDBJ databases">
        <title>Genomic sequence of Actinosynnema pretiosum subsp. pretiosum ATCC 31280 (C-14919).</title>
        <authorList>
            <person name="Bai L."/>
            <person name="Wang X."/>
            <person name="Xiao Y."/>
        </authorList>
    </citation>
    <scope>NUCLEOTIDE SEQUENCE</scope>
    <source>
        <strain evidence="7">ATCC 31280</strain>
    </source>
</reference>
<evidence type="ECO:0000256" key="2">
    <source>
        <dbReference type="ARBA" id="ARBA00022475"/>
    </source>
</evidence>
<dbReference type="NCBIfam" id="TIGR00766">
    <property type="entry name" value="inner membrane protein YhjD"/>
    <property type="match status" value="1"/>
</dbReference>
<keyword evidence="4 6" id="KW-1133">Transmembrane helix</keyword>
<protein>
    <submittedName>
        <fullName evidence="7">Inner membrane protein YhjD</fullName>
    </submittedName>
</protein>
<dbReference type="Proteomes" id="UP000677152">
    <property type="component" value="Chromosome"/>
</dbReference>
<dbReference type="PANTHER" id="PTHR30213:SF1">
    <property type="entry name" value="INNER MEMBRANE PROTEIN YHJD"/>
    <property type="match status" value="1"/>
</dbReference>
<dbReference type="InterPro" id="IPR017039">
    <property type="entry name" value="Virul_fac_BrkB"/>
</dbReference>
<dbReference type="GO" id="GO:0005886">
    <property type="term" value="C:plasma membrane"/>
    <property type="evidence" value="ECO:0007669"/>
    <property type="project" value="UniProtKB-SubCell"/>
</dbReference>
<evidence type="ECO:0000256" key="5">
    <source>
        <dbReference type="ARBA" id="ARBA00023136"/>
    </source>
</evidence>
<dbReference type="AlphaFoldDB" id="A0AA45L330"/>
<evidence type="ECO:0000256" key="6">
    <source>
        <dbReference type="SAM" id="Phobius"/>
    </source>
</evidence>
<feature type="transmembrane region" description="Helical" evidence="6">
    <location>
        <begin position="317"/>
        <end position="335"/>
    </location>
</feature>
<keyword evidence="5 6" id="KW-0472">Membrane</keyword>
<feature type="transmembrane region" description="Helical" evidence="6">
    <location>
        <begin position="260"/>
        <end position="285"/>
    </location>
</feature>
<dbReference type="EMBL" id="CP073249">
    <property type="protein sequence ID" value="QUF02451.1"/>
    <property type="molecule type" value="Genomic_DNA"/>
</dbReference>
<keyword evidence="2" id="KW-1003">Cell membrane</keyword>
<dbReference type="InterPro" id="IPR005274">
    <property type="entry name" value="IM_pro_YhjD"/>
</dbReference>
<feature type="transmembrane region" description="Helical" evidence="6">
    <location>
        <begin position="152"/>
        <end position="173"/>
    </location>
</feature>